<evidence type="ECO:0000313" key="1">
    <source>
        <dbReference type="EMBL" id="JAD82605.1"/>
    </source>
</evidence>
<accession>A0A0A9DAF4</accession>
<dbReference type="AlphaFoldDB" id="A0A0A9DAF4"/>
<reference evidence="1" key="1">
    <citation type="submission" date="2014-09" db="EMBL/GenBank/DDBJ databases">
        <authorList>
            <person name="Magalhaes I.L.F."/>
            <person name="Oliveira U."/>
            <person name="Santos F.R."/>
            <person name="Vidigal T.H.D.A."/>
            <person name="Brescovit A.D."/>
            <person name="Santos A.J."/>
        </authorList>
    </citation>
    <scope>NUCLEOTIDE SEQUENCE</scope>
    <source>
        <tissue evidence="1">Shoot tissue taken approximately 20 cm above the soil surface</tissue>
    </source>
</reference>
<organism evidence="1">
    <name type="scientific">Arundo donax</name>
    <name type="common">Giant reed</name>
    <name type="synonym">Donax arundinaceus</name>
    <dbReference type="NCBI Taxonomy" id="35708"/>
    <lineage>
        <taxon>Eukaryota</taxon>
        <taxon>Viridiplantae</taxon>
        <taxon>Streptophyta</taxon>
        <taxon>Embryophyta</taxon>
        <taxon>Tracheophyta</taxon>
        <taxon>Spermatophyta</taxon>
        <taxon>Magnoliopsida</taxon>
        <taxon>Liliopsida</taxon>
        <taxon>Poales</taxon>
        <taxon>Poaceae</taxon>
        <taxon>PACMAD clade</taxon>
        <taxon>Arundinoideae</taxon>
        <taxon>Arundineae</taxon>
        <taxon>Arundo</taxon>
    </lineage>
</organism>
<proteinExistence type="predicted"/>
<name>A0A0A9DAF4_ARUDO</name>
<sequence length="61" mass="7318">MIRQIHLSYTEISNHRIFFWVKITTLSCLTSGLQNLVQLVTKLTYRQELWEHMDIVLLNMP</sequence>
<dbReference type="EMBL" id="GBRH01215290">
    <property type="protein sequence ID" value="JAD82605.1"/>
    <property type="molecule type" value="Transcribed_RNA"/>
</dbReference>
<protein>
    <submittedName>
        <fullName evidence="1">Uncharacterized protein</fullName>
    </submittedName>
</protein>
<reference evidence="1" key="2">
    <citation type="journal article" date="2015" name="Data Brief">
        <title>Shoot transcriptome of the giant reed, Arundo donax.</title>
        <authorList>
            <person name="Barrero R.A."/>
            <person name="Guerrero F.D."/>
            <person name="Moolhuijzen P."/>
            <person name="Goolsby J.A."/>
            <person name="Tidwell J."/>
            <person name="Bellgard S.E."/>
            <person name="Bellgard M.I."/>
        </authorList>
    </citation>
    <scope>NUCLEOTIDE SEQUENCE</scope>
    <source>
        <tissue evidence="1">Shoot tissue taken approximately 20 cm above the soil surface</tissue>
    </source>
</reference>